<comment type="caution">
    <text evidence="2">The sequence shown here is derived from an EMBL/GenBank/DDBJ whole genome shotgun (WGS) entry which is preliminary data.</text>
</comment>
<feature type="region of interest" description="Disordered" evidence="1">
    <location>
        <begin position="106"/>
        <end position="142"/>
    </location>
</feature>
<gene>
    <name evidence="2" type="ORF">OCV99_03505</name>
</gene>
<accession>A0ABT2RJQ4</accession>
<organism evidence="2 3">
    <name type="scientific">Dorea acetigenes</name>
    <dbReference type="NCBI Taxonomy" id="2981787"/>
    <lineage>
        <taxon>Bacteria</taxon>
        <taxon>Bacillati</taxon>
        <taxon>Bacillota</taxon>
        <taxon>Clostridia</taxon>
        <taxon>Lachnospirales</taxon>
        <taxon>Lachnospiraceae</taxon>
        <taxon>Dorea</taxon>
    </lineage>
</organism>
<proteinExistence type="predicted"/>
<reference evidence="2 3" key="1">
    <citation type="journal article" date="2021" name="ISME Commun">
        <title>Automated analysis of genomic sequences facilitates high-throughput and comprehensive description of bacteria.</title>
        <authorList>
            <person name="Hitch T.C.A."/>
        </authorList>
    </citation>
    <scope>NUCLEOTIDE SEQUENCE [LARGE SCALE GENOMIC DNA]</scope>
    <source>
        <strain evidence="2 3">Sanger_03</strain>
    </source>
</reference>
<name>A0ABT2RJQ4_9FIRM</name>
<protein>
    <submittedName>
        <fullName evidence="2">Uncharacterized protein</fullName>
    </submittedName>
</protein>
<evidence type="ECO:0000313" key="2">
    <source>
        <dbReference type="EMBL" id="MCU6685631.1"/>
    </source>
</evidence>
<sequence>MMKLLLPYIPDFYQRFLAFFIKFSELQNTIRYFNPSGRGHSKDSFRKETSSPIDILEDLRPYIGKDAETLDSILSAMNIMNMMQNMDMPDFSQMGDLSGMMDMMNMFTGNPDDDDYQDTENNTKKGSEEYERMDESSSNENH</sequence>
<evidence type="ECO:0000313" key="3">
    <source>
        <dbReference type="Proteomes" id="UP001652431"/>
    </source>
</evidence>
<dbReference type="Proteomes" id="UP001652431">
    <property type="component" value="Unassembled WGS sequence"/>
</dbReference>
<evidence type="ECO:0000256" key="1">
    <source>
        <dbReference type="SAM" id="MobiDB-lite"/>
    </source>
</evidence>
<keyword evidence="3" id="KW-1185">Reference proteome</keyword>
<dbReference type="EMBL" id="JAOQJU010000002">
    <property type="protein sequence ID" value="MCU6685631.1"/>
    <property type="molecule type" value="Genomic_DNA"/>
</dbReference>
<feature type="compositionally biased region" description="Basic and acidic residues" evidence="1">
    <location>
        <begin position="121"/>
        <end position="142"/>
    </location>
</feature>